<dbReference type="AlphaFoldDB" id="A0A9X4LJ50"/>
<evidence type="ECO:0000313" key="3">
    <source>
        <dbReference type="Proteomes" id="UP001152766"/>
    </source>
</evidence>
<feature type="signal peptide" evidence="1">
    <location>
        <begin position="1"/>
        <end position="23"/>
    </location>
</feature>
<dbReference type="RefSeq" id="WP_268149585.1">
    <property type="nucleotide sequence ID" value="NZ_JAPPUW010000007.1"/>
</dbReference>
<evidence type="ECO:0000256" key="1">
    <source>
        <dbReference type="SAM" id="SignalP"/>
    </source>
</evidence>
<gene>
    <name evidence="2" type="ORF">EXJ73_14295</name>
</gene>
<evidence type="ECO:0000313" key="2">
    <source>
        <dbReference type="EMBL" id="MDG0863634.1"/>
    </source>
</evidence>
<dbReference type="EMBL" id="SGUG01000020">
    <property type="protein sequence ID" value="MDG0863634.1"/>
    <property type="molecule type" value="Genomic_DNA"/>
</dbReference>
<accession>A0A9X4LJ50</accession>
<name>A0A9X4LJ50_9BURK</name>
<organism evidence="2 3">
    <name type="scientific">Pelomonas aquatica</name>
    <dbReference type="NCBI Taxonomy" id="431058"/>
    <lineage>
        <taxon>Bacteria</taxon>
        <taxon>Pseudomonadati</taxon>
        <taxon>Pseudomonadota</taxon>
        <taxon>Betaproteobacteria</taxon>
        <taxon>Burkholderiales</taxon>
        <taxon>Sphaerotilaceae</taxon>
        <taxon>Roseateles</taxon>
    </lineage>
</organism>
<sequence>MRRPAIALLAGLAALLFGPSTQAQSGGKLLLTGGVSSIDGVAGGGLTPWAVTGSYATTGEIGATAFATRVRTGSYGLSVCGAALSAWDRVELSAARQDLDTGNSLAPLGLAGLHLKQHIFGAKVRIAGDAVLDSDTLMPQIAVGLEHKKVRAGALGPILFGPLGAKDSGTDVYISATKLLLAPGLLVNLTLRTTQANQNGLLGFGGAQGGSARLEPELSLAKLLRRDLAVGFEFRAKPDNLNRSVLGTGALKEDDWKDLFVAWAPSKHVSLTGAWVDLGRIAPAAQPRRQTGSYLSLQFAL</sequence>
<feature type="chain" id="PRO_5040890642" evidence="1">
    <location>
        <begin position="24"/>
        <end position="301"/>
    </location>
</feature>
<dbReference type="InterPro" id="IPR021393">
    <property type="entry name" value="DUF3034"/>
</dbReference>
<proteinExistence type="predicted"/>
<dbReference type="Pfam" id="PF11231">
    <property type="entry name" value="DUF3034"/>
    <property type="match status" value="1"/>
</dbReference>
<dbReference type="Proteomes" id="UP001152766">
    <property type="component" value="Unassembled WGS sequence"/>
</dbReference>
<comment type="caution">
    <text evidence="2">The sequence shown here is derived from an EMBL/GenBank/DDBJ whole genome shotgun (WGS) entry which is preliminary data.</text>
</comment>
<reference evidence="2" key="1">
    <citation type="submission" date="2019-02" db="EMBL/GenBank/DDBJ databases">
        <title>Draft genome of the type strain Pelomonas aquatica CCUG 52575T.</title>
        <authorList>
            <person name="Gomila M."/>
            <person name="Lalucat J."/>
        </authorList>
    </citation>
    <scope>NUCLEOTIDE SEQUENCE</scope>
    <source>
        <strain evidence="2">CCUG 52575</strain>
    </source>
</reference>
<protein>
    <submittedName>
        <fullName evidence="2">DUF3034 family protein</fullName>
    </submittedName>
</protein>
<keyword evidence="1" id="KW-0732">Signal</keyword>
<keyword evidence="3" id="KW-1185">Reference proteome</keyword>